<accession>A0A8A1MIV8</accession>
<evidence type="ECO:0000313" key="1">
    <source>
        <dbReference type="EMBL" id="QSS66011.1"/>
    </source>
</evidence>
<sequence length="394" mass="45313">MHDSARWLSLDELEQSVSKTDFPYEANPLTGVNTTDAHAVARAIDTETRSVILHVPFAGWLLKAVGRDTDVMDGHLVYLRVLRIRLSSLLRRCPEPPRVKNELQTTDCSRSKPSCTSSDIRLHPEWECVTHDLNIGFITDPLADVFCHQPGYLNADEFYLLNDRFQRTYDAGQDIDPAATFRADLTFFRGIRDMPPASLASSITNKDLRCFQVSYALMLSEADGEWGRLLGRSWSHRYKDTIECLRKDLRYRDLLVQLAMCLYKQGNFHGATAIAEGLRPAACAPDTFQVEWTMIPSELRRIVEYECNFRACRDHLRDMRKRGKPALPFIFPIFREYQLSVESLRRHEPSSPQYEACLRRATSNTDDLLLSRSYPGKTEVVERIGSVFQFCIWF</sequence>
<dbReference type="SUPFAM" id="SSF48366">
    <property type="entry name" value="Ras GEF"/>
    <property type="match status" value="1"/>
</dbReference>
<dbReference type="InterPro" id="IPR023578">
    <property type="entry name" value="Ras_GEF_dom_sf"/>
</dbReference>
<name>A0A8A1MIV8_AJECA</name>
<dbReference type="AlphaFoldDB" id="A0A8A1MIV8"/>
<dbReference type="VEuPathDB" id="FungiDB:I7I51_06862"/>
<dbReference type="Proteomes" id="UP000663671">
    <property type="component" value="Chromosome 3"/>
</dbReference>
<protein>
    <submittedName>
        <fullName evidence="1">Uncharacterized protein</fullName>
    </submittedName>
</protein>
<organism evidence="1 2">
    <name type="scientific">Ajellomyces capsulatus</name>
    <name type="common">Darling's disease fungus</name>
    <name type="synonym">Histoplasma capsulatum</name>
    <dbReference type="NCBI Taxonomy" id="5037"/>
    <lineage>
        <taxon>Eukaryota</taxon>
        <taxon>Fungi</taxon>
        <taxon>Dikarya</taxon>
        <taxon>Ascomycota</taxon>
        <taxon>Pezizomycotina</taxon>
        <taxon>Eurotiomycetes</taxon>
        <taxon>Eurotiomycetidae</taxon>
        <taxon>Onygenales</taxon>
        <taxon>Ajellomycetaceae</taxon>
        <taxon>Histoplasma</taxon>
    </lineage>
</organism>
<reference evidence="1" key="1">
    <citation type="submission" date="2021-01" db="EMBL/GenBank/DDBJ databases">
        <title>Chromosome-level genome assembly of a human fungal pathogen reveals clustering of transcriptionally co-regulated genes.</title>
        <authorList>
            <person name="Voorhies M."/>
            <person name="Cohen S."/>
            <person name="Shea T.P."/>
            <person name="Petrus S."/>
            <person name="Munoz J.F."/>
            <person name="Poplawski S."/>
            <person name="Goldman W.E."/>
            <person name="Michael T."/>
            <person name="Cuomo C.A."/>
            <person name="Sil A."/>
            <person name="Beyhan S."/>
        </authorList>
    </citation>
    <scope>NUCLEOTIDE SEQUENCE</scope>
    <source>
        <strain evidence="1">WU24</strain>
    </source>
</reference>
<gene>
    <name evidence="1" type="ORF">I7I51_06862</name>
</gene>
<dbReference type="EMBL" id="CP069115">
    <property type="protein sequence ID" value="QSS66011.1"/>
    <property type="molecule type" value="Genomic_DNA"/>
</dbReference>
<dbReference type="OrthoDB" id="4175897at2759"/>
<proteinExistence type="predicted"/>
<evidence type="ECO:0000313" key="2">
    <source>
        <dbReference type="Proteomes" id="UP000663671"/>
    </source>
</evidence>